<dbReference type="STRING" id="230819.A0A5C3KTC0"/>
<dbReference type="AlphaFoldDB" id="A0A5C3KTC0"/>
<feature type="transmembrane region" description="Helical" evidence="2">
    <location>
        <begin position="20"/>
        <end position="43"/>
    </location>
</feature>
<keyword evidence="4" id="KW-1185">Reference proteome</keyword>
<feature type="region of interest" description="Disordered" evidence="1">
    <location>
        <begin position="287"/>
        <end position="346"/>
    </location>
</feature>
<keyword evidence="2" id="KW-0812">Transmembrane</keyword>
<name>A0A5C3KTC0_COPMA</name>
<dbReference type="Proteomes" id="UP000307440">
    <property type="component" value="Unassembled WGS sequence"/>
</dbReference>
<feature type="transmembrane region" description="Helical" evidence="2">
    <location>
        <begin position="250"/>
        <end position="269"/>
    </location>
</feature>
<accession>A0A5C3KTC0</accession>
<feature type="transmembrane region" description="Helical" evidence="2">
    <location>
        <begin position="55"/>
        <end position="74"/>
    </location>
</feature>
<keyword evidence="2" id="KW-1133">Transmembrane helix</keyword>
<reference evidence="3 4" key="1">
    <citation type="journal article" date="2019" name="Nat. Ecol. Evol.">
        <title>Megaphylogeny resolves global patterns of mushroom evolution.</title>
        <authorList>
            <person name="Varga T."/>
            <person name="Krizsan K."/>
            <person name="Foldi C."/>
            <person name="Dima B."/>
            <person name="Sanchez-Garcia M."/>
            <person name="Sanchez-Ramirez S."/>
            <person name="Szollosi G.J."/>
            <person name="Szarkandi J.G."/>
            <person name="Papp V."/>
            <person name="Albert L."/>
            <person name="Andreopoulos W."/>
            <person name="Angelini C."/>
            <person name="Antonin V."/>
            <person name="Barry K.W."/>
            <person name="Bougher N.L."/>
            <person name="Buchanan P."/>
            <person name="Buyck B."/>
            <person name="Bense V."/>
            <person name="Catcheside P."/>
            <person name="Chovatia M."/>
            <person name="Cooper J."/>
            <person name="Damon W."/>
            <person name="Desjardin D."/>
            <person name="Finy P."/>
            <person name="Geml J."/>
            <person name="Haridas S."/>
            <person name="Hughes K."/>
            <person name="Justo A."/>
            <person name="Karasinski D."/>
            <person name="Kautmanova I."/>
            <person name="Kiss B."/>
            <person name="Kocsube S."/>
            <person name="Kotiranta H."/>
            <person name="LaButti K.M."/>
            <person name="Lechner B.E."/>
            <person name="Liimatainen K."/>
            <person name="Lipzen A."/>
            <person name="Lukacs Z."/>
            <person name="Mihaltcheva S."/>
            <person name="Morgado L.N."/>
            <person name="Niskanen T."/>
            <person name="Noordeloos M.E."/>
            <person name="Ohm R.A."/>
            <person name="Ortiz-Santana B."/>
            <person name="Ovrebo C."/>
            <person name="Racz N."/>
            <person name="Riley R."/>
            <person name="Savchenko A."/>
            <person name="Shiryaev A."/>
            <person name="Soop K."/>
            <person name="Spirin V."/>
            <person name="Szebenyi C."/>
            <person name="Tomsovsky M."/>
            <person name="Tulloss R.E."/>
            <person name="Uehling J."/>
            <person name="Grigoriev I.V."/>
            <person name="Vagvolgyi C."/>
            <person name="Papp T."/>
            <person name="Martin F.M."/>
            <person name="Miettinen O."/>
            <person name="Hibbett D.S."/>
            <person name="Nagy L.G."/>
        </authorList>
    </citation>
    <scope>NUCLEOTIDE SEQUENCE [LARGE SCALE GENOMIC DNA]</scope>
    <source>
        <strain evidence="3 4">CBS 121175</strain>
    </source>
</reference>
<feature type="transmembrane region" description="Helical" evidence="2">
    <location>
        <begin position="134"/>
        <end position="156"/>
    </location>
</feature>
<evidence type="ECO:0000256" key="1">
    <source>
        <dbReference type="SAM" id="MobiDB-lite"/>
    </source>
</evidence>
<dbReference type="EMBL" id="ML210218">
    <property type="protein sequence ID" value="TFK23465.1"/>
    <property type="molecule type" value="Genomic_DNA"/>
</dbReference>
<feature type="compositionally biased region" description="Polar residues" evidence="1">
    <location>
        <begin position="287"/>
        <end position="298"/>
    </location>
</feature>
<proteinExistence type="predicted"/>
<keyword evidence="2" id="KW-0472">Membrane</keyword>
<feature type="transmembrane region" description="Helical" evidence="2">
    <location>
        <begin position="101"/>
        <end position="122"/>
    </location>
</feature>
<dbReference type="OrthoDB" id="2751465at2759"/>
<evidence type="ECO:0000313" key="4">
    <source>
        <dbReference type="Proteomes" id="UP000307440"/>
    </source>
</evidence>
<gene>
    <name evidence="3" type="ORF">FA15DRAFT_705454</name>
</gene>
<organism evidence="3 4">
    <name type="scientific">Coprinopsis marcescibilis</name>
    <name type="common">Agaric fungus</name>
    <name type="synonym">Psathyrella marcescibilis</name>
    <dbReference type="NCBI Taxonomy" id="230819"/>
    <lineage>
        <taxon>Eukaryota</taxon>
        <taxon>Fungi</taxon>
        <taxon>Dikarya</taxon>
        <taxon>Basidiomycota</taxon>
        <taxon>Agaricomycotina</taxon>
        <taxon>Agaricomycetes</taxon>
        <taxon>Agaricomycetidae</taxon>
        <taxon>Agaricales</taxon>
        <taxon>Agaricineae</taxon>
        <taxon>Psathyrellaceae</taxon>
        <taxon>Coprinopsis</taxon>
    </lineage>
</organism>
<sequence>MTSRQDAELLGMTVLNVTFSHAIILVFASGIQCFMCLYGLSRFLESPRESRKGRVPYIIASFVIFATFTLAAAIKTSDQFQMLLLVSNGRDLFRIPLQKDALKTVAAICNSIVFVIGDGLLLYRCYIVLHGRKWLAVIPTVTYVGTLAAEIAQFAANEPGPFLTATEAASAGLGALTNIFITAFITHRLLKAQKMFAAALTSSNRSSGMYRGVTQILVESAVPLTLSGIGYCATTFIHLGARNPSPPAHVLARILSAVSFFGTLHYAFIAISPQMIIFRVTTGRSWANSPEAESTRPQFSRPLVFARGTKNDESIGIGREDDNDSLEDTSGKASEHSGLGQNDYKV</sequence>
<evidence type="ECO:0000313" key="3">
    <source>
        <dbReference type="EMBL" id="TFK23465.1"/>
    </source>
</evidence>
<evidence type="ECO:0008006" key="5">
    <source>
        <dbReference type="Google" id="ProtNLM"/>
    </source>
</evidence>
<evidence type="ECO:0000256" key="2">
    <source>
        <dbReference type="SAM" id="Phobius"/>
    </source>
</evidence>
<feature type="transmembrane region" description="Helical" evidence="2">
    <location>
        <begin position="216"/>
        <end position="238"/>
    </location>
</feature>
<feature type="transmembrane region" description="Helical" evidence="2">
    <location>
        <begin position="168"/>
        <end position="186"/>
    </location>
</feature>
<protein>
    <recommendedName>
        <fullName evidence="5">Integral membrane protein</fullName>
    </recommendedName>
</protein>